<dbReference type="OrthoDB" id="9100692at2"/>
<evidence type="ECO:0000313" key="3">
    <source>
        <dbReference type="Proteomes" id="UP000185151"/>
    </source>
</evidence>
<accession>A0A1N6G6F9</accession>
<dbReference type="InterPro" id="IPR037401">
    <property type="entry name" value="SnoaL-like"/>
</dbReference>
<evidence type="ECO:0000259" key="1">
    <source>
        <dbReference type="Pfam" id="PF13577"/>
    </source>
</evidence>
<dbReference type="AlphaFoldDB" id="A0A1N6G6F9"/>
<dbReference type="Pfam" id="PF13577">
    <property type="entry name" value="SnoaL_4"/>
    <property type="match status" value="1"/>
</dbReference>
<reference evidence="2 3" key="1">
    <citation type="submission" date="2016-11" db="EMBL/GenBank/DDBJ databases">
        <authorList>
            <person name="Jaros S."/>
            <person name="Januszkiewicz K."/>
            <person name="Wedrychowicz H."/>
        </authorList>
    </citation>
    <scope>NUCLEOTIDE SEQUENCE [LARGE SCALE GENOMIC DNA]</scope>
    <source>
        <strain evidence="2 3">GAS95</strain>
    </source>
</reference>
<organism evidence="2 3">
    <name type="scientific">Paraburkholderia phenazinium</name>
    <dbReference type="NCBI Taxonomy" id="60549"/>
    <lineage>
        <taxon>Bacteria</taxon>
        <taxon>Pseudomonadati</taxon>
        <taxon>Pseudomonadota</taxon>
        <taxon>Betaproteobacteria</taxon>
        <taxon>Burkholderiales</taxon>
        <taxon>Burkholderiaceae</taxon>
        <taxon>Paraburkholderia</taxon>
    </lineage>
</organism>
<dbReference type="SUPFAM" id="SSF54427">
    <property type="entry name" value="NTF2-like"/>
    <property type="match status" value="1"/>
</dbReference>
<dbReference type="Proteomes" id="UP000185151">
    <property type="component" value="Unassembled WGS sequence"/>
</dbReference>
<evidence type="ECO:0000313" key="2">
    <source>
        <dbReference type="EMBL" id="SIO03110.1"/>
    </source>
</evidence>
<feature type="domain" description="SnoaL-like" evidence="1">
    <location>
        <begin position="4"/>
        <end position="126"/>
    </location>
</feature>
<keyword evidence="3" id="KW-1185">Reference proteome</keyword>
<dbReference type="InterPro" id="IPR032710">
    <property type="entry name" value="NTF2-like_dom_sf"/>
</dbReference>
<gene>
    <name evidence="2" type="ORF">SAMN05444165_0591</name>
</gene>
<protein>
    <recommendedName>
        <fullName evidence="1">SnoaL-like domain-containing protein</fullName>
    </recommendedName>
</protein>
<dbReference type="RefSeq" id="WP_074294159.1">
    <property type="nucleotide sequence ID" value="NZ_FSRU01000001.1"/>
</dbReference>
<name>A0A1N6G6F9_9BURK</name>
<dbReference type="Gene3D" id="3.10.450.50">
    <property type="match status" value="1"/>
</dbReference>
<sequence>MEHDDIHAIERLLSDFAWYADRGEGDSLAALFSPRGVLHVGGQELIGRDAIARDCERRHAEYGRKTRHIWSNLRIEEEDDATLVQTTAIQVTVEQRLPEGTVQTRINDLFDTLRRNDAGVWFIERRVIKRELALNGGAPISTGS</sequence>
<dbReference type="EMBL" id="FSRU01000001">
    <property type="protein sequence ID" value="SIO03110.1"/>
    <property type="molecule type" value="Genomic_DNA"/>
</dbReference>
<proteinExistence type="predicted"/>